<feature type="transmembrane region" description="Helical" evidence="2">
    <location>
        <begin position="147"/>
        <end position="170"/>
    </location>
</feature>
<reference evidence="3 4" key="1">
    <citation type="submission" date="2019-07" db="EMBL/GenBank/DDBJ databases">
        <title>Draft genome sequence of Brevibacterium aurantiacum XU54 isolated from Xinjiang China.</title>
        <authorList>
            <person name="Xu X."/>
        </authorList>
    </citation>
    <scope>NUCLEOTIDE SEQUENCE [LARGE SCALE GENOMIC DNA]</scope>
    <source>
        <strain evidence="3 4">XU54</strain>
    </source>
</reference>
<dbReference type="OrthoDB" id="4803588at2"/>
<gene>
    <name evidence="3" type="ORF">FO013_17610</name>
</gene>
<keyword evidence="2" id="KW-1133">Transmembrane helix</keyword>
<organism evidence="3 4">
    <name type="scientific">Brevibacterium aurantiacum</name>
    <dbReference type="NCBI Taxonomy" id="273384"/>
    <lineage>
        <taxon>Bacteria</taxon>
        <taxon>Bacillati</taxon>
        <taxon>Actinomycetota</taxon>
        <taxon>Actinomycetes</taxon>
        <taxon>Micrococcales</taxon>
        <taxon>Brevibacteriaceae</taxon>
        <taxon>Brevibacterium</taxon>
    </lineage>
</organism>
<feature type="compositionally biased region" description="Polar residues" evidence="1">
    <location>
        <begin position="78"/>
        <end position="102"/>
    </location>
</feature>
<keyword evidence="3" id="KW-0808">Transferase</keyword>
<keyword evidence="2" id="KW-0472">Membrane</keyword>
<comment type="caution">
    <text evidence="3">The sequence shown here is derived from an EMBL/GenBank/DDBJ whole genome shotgun (WGS) entry which is preliminary data.</text>
</comment>
<evidence type="ECO:0000313" key="3">
    <source>
        <dbReference type="EMBL" id="TSI13235.1"/>
    </source>
</evidence>
<dbReference type="GO" id="GO:0016301">
    <property type="term" value="F:kinase activity"/>
    <property type="evidence" value="ECO:0007669"/>
    <property type="project" value="UniProtKB-KW"/>
</dbReference>
<keyword evidence="4" id="KW-1185">Reference proteome</keyword>
<dbReference type="RefSeq" id="WP_143923868.1">
    <property type="nucleotide sequence ID" value="NZ_VLTK01000012.1"/>
</dbReference>
<feature type="compositionally biased region" description="Basic and acidic residues" evidence="1">
    <location>
        <begin position="105"/>
        <end position="123"/>
    </location>
</feature>
<feature type="compositionally biased region" description="Polar residues" evidence="1">
    <location>
        <begin position="34"/>
        <end position="48"/>
    </location>
</feature>
<evidence type="ECO:0000256" key="2">
    <source>
        <dbReference type="SAM" id="Phobius"/>
    </source>
</evidence>
<evidence type="ECO:0000313" key="4">
    <source>
        <dbReference type="Proteomes" id="UP000316406"/>
    </source>
</evidence>
<keyword evidence="2" id="KW-0812">Transmembrane</keyword>
<keyword evidence="3" id="KW-0418">Kinase</keyword>
<accession>A0A556C6Z9</accession>
<dbReference type="Proteomes" id="UP000316406">
    <property type="component" value="Unassembled WGS sequence"/>
</dbReference>
<sequence>MSDVPPRPRIRPATSDDWQKGQPDRASPTPSPGHESTQSAADFDNSTYYEYLEKHTGDVPVSKSRTRNVFAPAGASPFQEQSQNSPGASLTEQRGQTGTPGQTEDPGHKCEQPAHSARAEHGYDGPASGQIPLQTAPAPKKGNGAKITVVIIAIVMILALLAFFGVRWLAPSTGTVPVDFGGDETGSASPSPSETLVQPTASPQEALSTYTKEGTAKADDLEGQWVTQVSAKDVGLEADGKTWSAQDIVDEFEANRVKYPGAILIHSGDWDSYKDDNYWVTVIDTAYSDPEPALDQCRSWGLDRNHCLAKRLVTDGSPADNSAYLDK</sequence>
<name>A0A556C6Z9_BREAU</name>
<feature type="region of interest" description="Disordered" evidence="1">
    <location>
        <begin position="180"/>
        <end position="202"/>
    </location>
</feature>
<feature type="compositionally biased region" description="Polar residues" evidence="1">
    <location>
        <begin position="186"/>
        <end position="202"/>
    </location>
</feature>
<evidence type="ECO:0000256" key="1">
    <source>
        <dbReference type="SAM" id="MobiDB-lite"/>
    </source>
</evidence>
<dbReference type="AlphaFoldDB" id="A0A556C6Z9"/>
<feature type="region of interest" description="Disordered" evidence="1">
    <location>
        <begin position="1"/>
        <end position="140"/>
    </location>
</feature>
<dbReference type="EMBL" id="VLTK01000012">
    <property type="protein sequence ID" value="TSI13235.1"/>
    <property type="molecule type" value="Genomic_DNA"/>
</dbReference>
<proteinExistence type="predicted"/>
<protein>
    <submittedName>
        <fullName evidence="3">Protein kinase</fullName>
    </submittedName>
</protein>